<proteinExistence type="predicted"/>
<dbReference type="EMBL" id="WITK01000006">
    <property type="protein sequence ID" value="MQW91940.1"/>
    <property type="molecule type" value="Genomic_DNA"/>
</dbReference>
<evidence type="ECO:0000313" key="3">
    <source>
        <dbReference type="Proteomes" id="UP000327478"/>
    </source>
</evidence>
<dbReference type="EMBL" id="CP045650">
    <property type="protein sequence ID" value="QGA10039.1"/>
    <property type="molecule type" value="Genomic_DNA"/>
</dbReference>
<dbReference type="Proteomes" id="UP000480556">
    <property type="component" value="Unassembled WGS sequence"/>
</dbReference>
<reference evidence="3 4" key="1">
    <citation type="submission" date="2019-10" db="EMBL/GenBank/DDBJ databases">
        <authorList>
            <person name="Dong K."/>
        </authorList>
    </citation>
    <scope>NUCLEOTIDE SEQUENCE [LARGE SCALE GENOMIC DNA]</scope>
    <source>
        <strain evidence="3">dk386</strain>
        <strain evidence="2">Dk386</strain>
        <strain evidence="1">Dk771</strain>
        <strain evidence="4">dk771</strain>
    </source>
</reference>
<keyword evidence="3" id="KW-1185">Reference proteome</keyword>
<evidence type="ECO:0000313" key="4">
    <source>
        <dbReference type="Proteomes" id="UP000480556"/>
    </source>
</evidence>
<evidence type="ECO:0000313" key="2">
    <source>
        <dbReference type="EMBL" id="QGA10039.1"/>
    </source>
</evidence>
<gene>
    <name evidence="2" type="ORF">GFH30_00880</name>
    <name evidence="1" type="ORF">GHJ48_05935</name>
</gene>
<name>A0A5Q0NYZ3_9GAMM</name>
<accession>A0A5Q0NYZ3</accession>
<evidence type="ECO:0008006" key="5">
    <source>
        <dbReference type="Google" id="ProtNLM"/>
    </source>
</evidence>
<evidence type="ECO:0000313" key="1">
    <source>
        <dbReference type="EMBL" id="MQW91940.1"/>
    </source>
</evidence>
<sequence length="404" mass="46807">MDQDQHCSELSESFYDAVKSCDEQRMNTNGNYLFEFLVKETLQNSSGKHLTFSERTGITELHTFLDAYQRRLQINADVAEIIEAEIYSSVSSYSIEKRMDFENPELSEKGFSINFKPIQIKAVIDWLDLSFEVNPSKCTFAHKPNARSLIKSFLTLKTGTRHYVKADESHIAQEHLTFTIRLHDIKHKNDVLKIAELLARQYGADISQMKIANIELSLDFYHAPSKAMLSALHKSLRYEATADNFRIYKFVKEDIRNKFNPVPHAPSMLLKRFNKDWCLGVNPKGSPLCYRLYVKTTDSNKQPLPLEEHRLRVEVTLNNGRFEVKDHSIENLANIIKKGFKFLSFTRLNSHPPSKLKEYYEERIKPFGQETIKHKKGSLEDGIQPYSELNKLVSKAVFNLSRNF</sequence>
<dbReference type="AlphaFoldDB" id="A0A5Q0NYZ3"/>
<organism evidence="1 4">
    <name type="scientific">Acinetobacter wanghuae</name>
    <dbReference type="NCBI Taxonomy" id="2662362"/>
    <lineage>
        <taxon>Bacteria</taxon>
        <taxon>Pseudomonadati</taxon>
        <taxon>Pseudomonadota</taxon>
        <taxon>Gammaproteobacteria</taxon>
        <taxon>Moraxellales</taxon>
        <taxon>Moraxellaceae</taxon>
        <taxon>Acinetobacter</taxon>
    </lineage>
</organism>
<dbReference type="RefSeq" id="WP_153370282.1">
    <property type="nucleotide sequence ID" value="NZ_CP045650.1"/>
</dbReference>
<protein>
    <recommendedName>
        <fullName evidence="5">RepB family plasmid replication initiator protein</fullName>
    </recommendedName>
</protein>
<dbReference type="Proteomes" id="UP000327478">
    <property type="component" value="Chromosome"/>
</dbReference>